<name>A0ABD2ZLE6_9GENT</name>
<evidence type="ECO:0000313" key="2">
    <source>
        <dbReference type="Proteomes" id="UP001630127"/>
    </source>
</evidence>
<proteinExistence type="predicted"/>
<keyword evidence="2" id="KW-1185">Reference proteome</keyword>
<organism evidence="1 2">
    <name type="scientific">Cinchona calisaya</name>
    <dbReference type="NCBI Taxonomy" id="153742"/>
    <lineage>
        <taxon>Eukaryota</taxon>
        <taxon>Viridiplantae</taxon>
        <taxon>Streptophyta</taxon>
        <taxon>Embryophyta</taxon>
        <taxon>Tracheophyta</taxon>
        <taxon>Spermatophyta</taxon>
        <taxon>Magnoliopsida</taxon>
        <taxon>eudicotyledons</taxon>
        <taxon>Gunneridae</taxon>
        <taxon>Pentapetalae</taxon>
        <taxon>asterids</taxon>
        <taxon>lamiids</taxon>
        <taxon>Gentianales</taxon>
        <taxon>Rubiaceae</taxon>
        <taxon>Cinchonoideae</taxon>
        <taxon>Cinchoneae</taxon>
        <taxon>Cinchona</taxon>
    </lineage>
</organism>
<dbReference type="Proteomes" id="UP001630127">
    <property type="component" value="Unassembled WGS sequence"/>
</dbReference>
<sequence>MENRAFMLSGSPIDVDMMKKEVAYAGTIPVEVLSMLFQYQNLVPYPSFEVLLSDNSAVMDNIKGDCEGGGNDVKVDKRSREKWS</sequence>
<dbReference type="EMBL" id="JBJUIK010000008">
    <property type="protein sequence ID" value="KAL3520074.1"/>
    <property type="molecule type" value="Genomic_DNA"/>
</dbReference>
<evidence type="ECO:0000313" key="1">
    <source>
        <dbReference type="EMBL" id="KAL3520074.1"/>
    </source>
</evidence>
<comment type="caution">
    <text evidence="1">The sequence shown here is derived from an EMBL/GenBank/DDBJ whole genome shotgun (WGS) entry which is preliminary data.</text>
</comment>
<dbReference type="AlphaFoldDB" id="A0ABD2ZLE6"/>
<accession>A0ABD2ZLE6</accession>
<gene>
    <name evidence="1" type="ORF">ACH5RR_018223</name>
</gene>
<reference evidence="1 2" key="1">
    <citation type="submission" date="2024-11" db="EMBL/GenBank/DDBJ databases">
        <title>A near-complete genome assembly of Cinchona calisaya.</title>
        <authorList>
            <person name="Lian D.C."/>
            <person name="Zhao X.W."/>
            <person name="Wei L."/>
        </authorList>
    </citation>
    <scope>NUCLEOTIDE SEQUENCE [LARGE SCALE GENOMIC DNA]</scope>
    <source>
        <tissue evidence="1">Nenye</tissue>
    </source>
</reference>
<protein>
    <submittedName>
        <fullName evidence="1">Uncharacterized protein</fullName>
    </submittedName>
</protein>